<sequence>MLTFKYVQQKSVFQNIAMIKKSDTLVPNKLKYLFNSKLTYTALISVNWARGHVYHLDPYISDT</sequence>
<dbReference type="AlphaFoldDB" id="U4KG83"/>
<reference evidence="1 2" key="1">
    <citation type="journal article" date="2013" name="ISME J.">
        <title>Comparative genomics of pathogenic lineages of Vibrio nigripulchritudo identifies virulence-associated traits.</title>
        <authorList>
            <person name="Goudenege D."/>
            <person name="Labreuche Y."/>
            <person name="Krin E."/>
            <person name="Ansquer D."/>
            <person name="Mangenot S."/>
            <person name="Calteau A."/>
            <person name="Medigue C."/>
            <person name="Mazel D."/>
            <person name="Polz M.F."/>
            <person name="Le Roux F."/>
        </authorList>
    </citation>
    <scope>NUCLEOTIDE SEQUENCE [LARGE SCALE GENOMIC DNA]</scope>
    <source>
        <strain evidence="2">SnF1</strain>
    </source>
</reference>
<name>U4KG83_9VIBR</name>
<dbReference type="EMBL" id="FO203526">
    <property type="protein sequence ID" value="CCO58473.1"/>
    <property type="molecule type" value="Genomic_DNA"/>
</dbReference>
<evidence type="ECO:0000313" key="2">
    <source>
        <dbReference type="Proteomes" id="UP000016895"/>
    </source>
</evidence>
<dbReference type="KEGG" id="vni:VIBNI_A2407"/>
<dbReference type="Proteomes" id="UP000016895">
    <property type="component" value="Chromosome 1"/>
</dbReference>
<keyword evidence="2" id="KW-1185">Reference proteome</keyword>
<accession>U4KG83</accession>
<evidence type="ECO:0000313" key="1">
    <source>
        <dbReference type="EMBL" id="CCO58473.1"/>
    </source>
</evidence>
<organism evidence="1 2">
    <name type="scientific">Vibrio nigripulchritudo</name>
    <dbReference type="NCBI Taxonomy" id="28173"/>
    <lineage>
        <taxon>Bacteria</taxon>
        <taxon>Pseudomonadati</taxon>
        <taxon>Pseudomonadota</taxon>
        <taxon>Gammaproteobacteria</taxon>
        <taxon>Vibrionales</taxon>
        <taxon>Vibrionaceae</taxon>
        <taxon>Vibrio</taxon>
    </lineage>
</organism>
<proteinExistence type="predicted"/>
<dbReference type="STRING" id="28173.VIBNI_A2407"/>
<protein>
    <submittedName>
        <fullName evidence="1">Uncharacterized protein</fullName>
    </submittedName>
</protein>
<gene>
    <name evidence="1" type="ORF">VIBNI_A2407</name>
</gene>